<keyword evidence="3" id="KW-1185">Reference proteome</keyword>
<keyword evidence="1" id="KW-0812">Transmembrane</keyword>
<proteinExistence type="predicted"/>
<evidence type="ECO:0000313" key="3">
    <source>
        <dbReference type="Proteomes" id="UP000721415"/>
    </source>
</evidence>
<gene>
    <name evidence="2" type="ORF">HZY91_07750</name>
</gene>
<dbReference type="RefSeq" id="WP_197115703.1">
    <property type="nucleotide sequence ID" value="NZ_JACBXQ010000004.1"/>
</dbReference>
<keyword evidence="1" id="KW-0472">Membrane</keyword>
<evidence type="ECO:0008006" key="4">
    <source>
        <dbReference type="Google" id="ProtNLM"/>
    </source>
</evidence>
<feature type="transmembrane region" description="Helical" evidence="1">
    <location>
        <begin position="12"/>
        <end position="35"/>
    </location>
</feature>
<evidence type="ECO:0000313" key="2">
    <source>
        <dbReference type="EMBL" id="MBG9986790.1"/>
    </source>
</evidence>
<reference evidence="2 3" key="1">
    <citation type="submission" date="2020-07" db="EMBL/GenBank/DDBJ databases">
        <title>Facklamia lactis sp. nov., isolated from raw milk.</title>
        <authorList>
            <person name="Doll E.V."/>
            <person name="Huptas C."/>
            <person name="Staib L."/>
            <person name="Wenning M."/>
            <person name="Scherer S."/>
        </authorList>
    </citation>
    <scope>NUCLEOTIDE SEQUENCE [LARGE SCALE GENOMIC DNA]</scope>
    <source>
        <strain evidence="2 3">DSM 111018</strain>
    </source>
</reference>
<accession>A0ABS0LTK5</accession>
<keyword evidence="1" id="KW-1133">Transmembrane helix</keyword>
<evidence type="ECO:0000256" key="1">
    <source>
        <dbReference type="SAM" id="Phobius"/>
    </source>
</evidence>
<name>A0ABS0LTK5_9LACT</name>
<protein>
    <recommendedName>
        <fullName evidence="4">EF-hand domain-containing protein</fullName>
    </recommendedName>
</protein>
<organism evidence="2 3">
    <name type="scientific">Facklamia lactis</name>
    <dbReference type="NCBI Taxonomy" id="2749967"/>
    <lineage>
        <taxon>Bacteria</taxon>
        <taxon>Bacillati</taxon>
        <taxon>Bacillota</taxon>
        <taxon>Bacilli</taxon>
        <taxon>Lactobacillales</taxon>
        <taxon>Aerococcaceae</taxon>
        <taxon>Facklamia</taxon>
    </lineage>
</organism>
<dbReference type="EMBL" id="JACBXQ010000004">
    <property type="protein sequence ID" value="MBG9986790.1"/>
    <property type="molecule type" value="Genomic_DNA"/>
</dbReference>
<dbReference type="Proteomes" id="UP000721415">
    <property type="component" value="Unassembled WGS sequence"/>
</dbReference>
<comment type="caution">
    <text evidence="2">The sequence shown here is derived from an EMBL/GenBank/DDBJ whole genome shotgun (WGS) entry which is preliminary data.</text>
</comment>
<sequence>MSRKNRAVKSLFFSKRILACFIIMIILVVAGSLLLNQVQHIKQAYQPIDGFLSEDIVNLDEEDSMKQAYNKSLFSLSDPAVEGIILGYAYPDAGRIGKRELACVSWYSWSPRKGQMLRLNFDSDTIIDHIIEGDQYQQQTIGDLFHQEGIQGLNHLFSSLTQHAVDFIAIVDFDQIEQQFKRSPDNLLTKQFLSDQTNQELKCCSFEKIVSLIFSWENIPSLVENLTLLQGAVKTNLSFRQVLEIWLASLFKQEEMMSLDDTNQEGEIDFEKLSEQLAVIYN</sequence>